<comment type="caution">
    <text evidence="1">The sequence shown here is derived from an EMBL/GenBank/DDBJ whole genome shotgun (WGS) entry which is preliminary data.</text>
</comment>
<name>A0A930VEY9_9ACTN</name>
<evidence type="ECO:0000313" key="1">
    <source>
        <dbReference type="EMBL" id="MBF4763356.1"/>
    </source>
</evidence>
<dbReference type="AlphaFoldDB" id="A0A930VEY9"/>
<evidence type="ECO:0000313" key="2">
    <source>
        <dbReference type="Proteomes" id="UP000640489"/>
    </source>
</evidence>
<evidence type="ECO:0008006" key="3">
    <source>
        <dbReference type="Google" id="ProtNLM"/>
    </source>
</evidence>
<sequence length="206" mass="22379">MHARSTTINGDSGAIEAGIAYVRDEVMPMLVQMPGCVGLSMMVDRADGRSIATTSWSSYDAMVASAANVSSARAKAAEIMGGTPVVDMWEIAVMHREHDAHEGSWCRATWLEMTPDKMDPLLDYYRTRVLTTLEDMHGFCSASMMIDRASGRACSTARFADHDALMASAAAARELRDTGAEDIGLRIVDVNAFELAIAHLRVPEHV</sequence>
<accession>A0A930VEY9</accession>
<organism evidence="1 2">
    <name type="scientific">Nocardioides islandensis</name>
    <dbReference type="NCBI Taxonomy" id="433663"/>
    <lineage>
        <taxon>Bacteria</taxon>
        <taxon>Bacillati</taxon>
        <taxon>Actinomycetota</taxon>
        <taxon>Actinomycetes</taxon>
        <taxon>Propionibacteriales</taxon>
        <taxon>Nocardioidaceae</taxon>
        <taxon>Nocardioides</taxon>
    </lineage>
</organism>
<reference evidence="1" key="1">
    <citation type="submission" date="2020-11" db="EMBL/GenBank/DDBJ databases">
        <title>Nocardioides sp. nov., isolated from Soil of Cynanchum wilfordii Hemsley rhizosphere.</title>
        <authorList>
            <person name="Lee J.-S."/>
            <person name="Suh M.K."/>
            <person name="Kim J.-S."/>
        </authorList>
    </citation>
    <scope>NUCLEOTIDE SEQUENCE</scope>
    <source>
        <strain evidence="1">KCTC 19275</strain>
    </source>
</reference>
<dbReference type="EMBL" id="JADKPN010000004">
    <property type="protein sequence ID" value="MBF4763356.1"/>
    <property type="molecule type" value="Genomic_DNA"/>
</dbReference>
<dbReference type="SUPFAM" id="SSF54909">
    <property type="entry name" value="Dimeric alpha+beta barrel"/>
    <property type="match status" value="1"/>
</dbReference>
<keyword evidence="2" id="KW-1185">Reference proteome</keyword>
<dbReference type="Proteomes" id="UP000640489">
    <property type="component" value="Unassembled WGS sequence"/>
</dbReference>
<proteinExistence type="predicted"/>
<gene>
    <name evidence="1" type="ORF">ISU07_09465</name>
</gene>
<protein>
    <recommendedName>
        <fullName evidence="3">ABM domain-containing protein</fullName>
    </recommendedName>
</protein>
<dbReference type="InterPro" id="IPR011008">
    <property type="entry name" value="Dimeric_a/b-barrel"/>
</dbReference>
<dbReference type="RefSeq" id="WP_194706542.1">
    <property type="nucleotide sequence ID" value="NZ_JADKPN010000004.1"/>
</dbReference>